<keyword evidence="4 10" id="KW-0812">Transmembrane</keyword>
<evidence type="ECO:0000313" key="12">
    <source>
        <dbReference type="EMBL" id="MBI3014968.1"/>
    </source>
</evidence>
<reference evidence="12" key="1">
    <citation type="submission" date="2020-07" db="EMBL/GenBank/DDBJ databases">
        <title>Huge and variable diversity of episymbiotic CPR bacteria and DPANN archaea in groundwater ecosystems.</title>
        <authorList>
            <person name="He C.Y."/>
            <person name="Keren R."/>
            <person name="Whittaker M."/>
            <person name="Farag I.F."/>
            <person name="Doudna J."/>
            <person name="Cate J.H.D."/>
            <person name="Banfield J.F."/>
        </authorList>
    </citation>
    <scope>NUCLEOTIDE SEQUENCE</scope>
    <source>
        <strain evidence="12">NC_groundwater_717_Ag_S-0.2um_59_8</strain>
    </source>
</reference>
<evidence type="ECO:0000313" key="13">
    <source>
        <dbReference type="Proteomes" id="UP000741360"/>
    </source>
</evidence>
<keyword evidence="3" id="KW-1003">Cell membrane</keyword>
<dbReference type="PANTHER" id="PTHR37461:SF1">
    <property type="entry name" value="ANTI-SIGMA-K FACTOR RSKA"/>
    <property type="match status" value="1"/>
</dbReference>
<evidence type="ECO:0000256" key="5">
    <source>
        <dbReference type="ARBA" id="ARBA00022989"/>
    </source>
</evidence>
<dbReference type="InterPro" id="IPR041916">
    <property type="entry name" value="Anti_sigma_zinc_sf"/>
</dbReference>
<evidence type="ECO:0000256" key="1">
    <source>
        <dbReference type="ARBA" id="ARBA00004167"/>
    </source>
</evidence>
<dbReference type="Pfam" id="PF10099">
    <property type="entry name" value="RskA_C"/>
    <property type="match status" value="1"/>
</dbReference>
<dbReference type="InterPro" id="IPR018764">
    <property type="entry name" value="RskA_C"/>
</dbReference>
<evidence type="ECO:0000256" key="7">
    <source>
        <dbReference type="ARBA" id="ARBA00029829"/>
    </source>
</evidence>
<evidence type="ECO:0000259" key="11">
    <source>
        <dbReference type="Pfam" id="PF10099"/>
    </source>
</evidence>
<keyword evidence="5 10" id="KW-1133">Transmembrane helix</keyword>
<dbReference type="EMBL" id="JACPSX010000149">
    <property type="protein sequence ID" value="MBI3014968.1"/>
    <property type="molecule type" value="Genomic_DNA"/>
</dbReference>
<feature type="transmembrane region" description="Helical" evidence="10">
    <location>
        <begin position="87"/>
        <end position="110"/>
    </location>
</feature>
<evidence type="ECO:0000256" key="4">
    <source>
        <dbReference type="ARBA" id="ARBA00022692"/>
    </source>
</evidence>
<evidence type="ECO:0000256" key="6">
    <source>
        <dbReference type="ARBA" id="ARBA00023136"/>
    </source>
</evidence>
<dbReference type="PANTHER" id="PTHR37461">
    <property type="entry name" value="ANTI-SIGMA-K FACTOR RSKA"/>
    <property type="match status" value="1"/>
</dbReference>
<keyword evidence="6 10" id="KW-0472">Membrane</keyword>
<evidence type="ECO:0000256" key="10">
    <source>
        <dbReference type="SAM" id="Phobius"/>
    </source>
</evidence>
<evidence type="ECO:0000256" key="2">
    <source>
        <dbReference type="ARBA" id="ARBA00004236"/>
    </source>
</evidence>
<dbReference type="Gene3D" id="1.10.10.1320">
    <property type="entry name" value="Anti-sigma factor, zinc-finger domain"/>
    <property type="match status" value="1"/>
</dbReference>
<protein>
    <recommendedName>
        <fullName evidence="8">Regulator of SigK</fullName>
    </recommendedName>
    <alternativeName>
        <fullName evidence="7">Sigma-K anti-sigma factor RskA</fullName>
    </alternativeName>
</protein>
<comment type="caution">
    <text evidence="12">The sequence shown here is derived from an EMBL/GenBank/DDBJ whole genome shotgun (WGS) entry which is preliminary data.</text>
</comment>
<keyword evidence="9" id="KW-0175">Coiled coil</keyword>
<dbReference type="Proteomes" id="UP000741360">
    <property type="component" value="Unassembled WGS sequence"/>
</dbReference>
<accession>A0A932GPI9</accession>
<organism evidence="12 13">
    <name type="scientific">Tectimicrobiota bacterium</name>
    <dbReference type="NCBI Taxonomy" id="2528274"/>
    <lineage>
        <taxon>Bacteria</taxon>
        <taxon>Pseudomonadati</taxon>
        <taxon>Nitrospinota/Tectimicrobiota group</taxon>
        <taxon>Candidatus Tectimicrobiota</taxon>
    </lineage>
</organism>
<dbReference type="GO" id="GO:0016989">
    <property type="term" value="F:sigma factor antagonist activity"/>
    <property type="evidence" value="ECO:0007669"/>
    <property type="project" value="TreeGrafter"/>
</dbReference>
<dbReference type="AlphaFoldDB" id="A0A932GPI9"/>
<proteinExistence type="predicted"/>
<evidence type="ECO:0000256" key="3">
    <source>
        <dbReference type="ARBA" id="ARBA00022475"/>
    </source>
</evidence>
<name>A0A932GPI9_UNCTE</name>
<comment type="subcellular location">
    <subcellularLocation>
        <location evidence="2">Cell membrane</location>
    </subcellularLocation>
    <subcellularLocation>
        <location evidence="1">Membrane</location>
        <topology evidence="1">Single-pass membrane protein</topology>
    </subcellularLocation>
</comment>
<gene>
    <name evidence="12" type="ORF">HYY65_07925</name>
</gene>
<evidence type="ECO:0000256" key="9">
    <source>
        <dbReference type="SAM" id="Coils"/>
    </source>
</evidence>
<dbReference type="GO" id="GO:0005886">
    <property type="term" value="C:plasma membrane"/>
    <property type="evidence" value="ECO:0007669"/>
    <property type="project" value="UniProtKB-SubCell"/>
</dbReference>
<dbReference type="GO" id="GO:0006417">
    <property type="term" value="P:regulation of translation"/>
    <property type="evidence" value="ECO:0007669"/>
    <property type="project" value="TreeGrafter"/>
</dbReference>
<evidence type="ECO:0000256" key="8">
    <source>
        <dbReference type="ARBA" id="ARBA00030803"/>
    </source>
</evidence>
<dbReference type="InterPro" id="IPR051474">
    <property type="entry name" value="Anti-sigma-K/W_factor"/>
</dbReference>
<feature type="domain" description="Anti-sigma K factor RskA C-terminal" evidence="11">
    <location>
        <begin position="96"/>
        <end position="244"/>
    </location>
</feature>
<sequence length="252" mass="27047">MNHEEWLARAEIYALGALDGEDLTLFEAHLASGCSSCETRLRETQETLTLLPRSRTPLAPPPAVKARLLAQIAGEASRPQEKRLPGWLSWGVGAGALVAASLLIVLGWNLSVTRQEMQRLKNQVAALGDEVNQQQEVVRFLSDPQVRFVQLAGLAPSPAATGRLLWNPVKHAGLFLSSGLPPTPSGKAYELWAIAGSEPVPAGVFTVDQGGRVLYRLPPLPETKTFDKFAVTLEPASGVPKPSGAMYLLGSL</sequence>
<feature type="coiled-coil region" evidence="9">
    <location>
        <begin position="110"/>
        <end position="137"/>
    </location>
</feature>